<dbReference type="AlphaFoldDB" id="A0AAV4PY75"/>
<dbReference type="Proteomes" id="UP001054837">
    <property type="component" value="Unassembled WGS sequence"/>
</dbReference>
<dbReference type="EMBL" id="BPLQ01003486">
    <property type="protein sequence ID" value="GIY00836.1"/>
    <property type="molecule type" value="Genomic_DNA"/>
</dbReference>
<protein>
    <submittedName>
        <fullName evidence="1">Uncharacterized protein</fullName>
    </submittedName>
</protein>
<name>A0AAV4PY75_9ARAC</name>
<accession>A0AAV4PY75</accession>
<organism evidence="1 2">
    <name type="scientific">Caerostris darwini</name>
    <dbReference type="NCBI Taxonomy" id="1538125"/>
    <lineage>
        <taxon>Eukaryota</taxon>
        <taxon>Metazoa</taxon>
        <taxon>Ecdysozoa</taxon>
        <taxon>Arthropoda</taxon>
        <taxon>Chelicerata</taxon>
        <taxon>Arachnida</taxon>
        <taxon>Araneae</taxon>
        <taxon>Araneomorphae</taxon>
        <taxon>Entelegynae</taxon>
        <taxon>Araneoidea</taxon>
        <taxon>Araneidae</taxon>
        <taxon>Caerostris</taxon>
    </lineage>
</organism>
<evidence type="ECO:0000313" key="1">
    <source>
        <dbReference type="EMBL" id="GIY00836.1"/>
    </source>
</evidence>
<sequence>MEVETSCAHKSVDSVIIFVFGVEYPFASNPLCIDGSAALCSKDSWMQTSSQDSVESAKCPKREGIQNLVENQTFSAAHNNTPAFSSSPSIAFPPLLNALYLLSIQKTSVTSKERASISLVCTLHDWVLELEGRKCRFLTFLNQLGG</sequence>
<reference evidence="1 2" key="1">
    <citation type="submission" date="2021-06" db="EMBL/GenBank/DDBJ databases">
        <title>Caerostris darwini draft genome.</title>
        <authorList>
            <person name="Kono N."/>
            <person name="Arakawa K."/>
        </authorList>
    </citation>
    <scope>NUCLEOTIDE SEQUENCE [LARGE SCALE GENOMIC DNA]</scope>
</reference>
<proteinExistence type="predicted"/>
<gene>
    <name evidence="1" type="ORF">CDAR_212601</name>
</gene>
<comment type="caution">
    <text evidence="1">The sequence shown here is derived from an EMBL/GenBank/DDBJ whole genome shotgun (WGS) entry which is preliminary data.</text>
</comment>
<keyword evidence="2" id="KW-1185">Reference proteome</keyword>
<evidence type="ECO:0000313" key="2">
    <source>
        <dbReference type="Proteomes" id="UP001054837"/>
    </source>
</evidence>